<evidence type="ECO:0000259" key="1">
    <source>
        <dbReference type="Pfam" id="PF00753"/>
    </source>
</evidence>
<evidence type="ECO:0000313" key="2">
    <source>
        <dbReference type="EMBL" id="MBU5440113.1"/>
    </source>
</evidence>
<comment type="caution">
    <text evidence="2">The sequence shown here is derived from an EMBL/GenBank/DDBJ whole genome shotgun (WGS) entry which is preliminary data.</text>
</comment>
<feature type="domain" description="Metallo-beta-lactamase" evidence="1">
    <location>
        <begin position="7"/>
        <end position="168"/>
    </location>
</feature>
<protein>
    <submittedName>
        <fullName evidence="2">MBL fold metallo-hydrolase</fullName>
    </submittedName>
</protein>
<name>A0ABS6EB04_9FIRM</name>
<proteinExistence type="predicted"/>
<reference evidence="2 3" key="1">
    <citation type="submission" date="2021-06" db="EMBL/GenBank/DDBJ databases">
        <authorList>
            <person name="Sun Q."/>
            <person name="Li D."/>
        </authorList>
    </citation>
    <scope>NUCLEOTIDE SEQUENCE [LARGE SCALE GENOMIC DNA]</scope>
    <source>
        <strain evidence="2 3">MSJ-40</strain>
    </source>
</reference>
<sequence>MLIVEKALEAQKLKKPDFTVITHWHWDHTFGMHHISGSSIAHNKTNEFLGKEKTKLFDKAYLDFLKNDDKCFGKEYENNKKVVIVQADIQFQESLALNLGRMTAKIFHTESPHSDDTVLIYIPEEKILFLGDATSEDFFNDGFMDKEKLWALINLIEKIDCKFCILSHTEPLTKSGLLYYLKSI</sequence>
<dbReference type="Pfam" id="PF00753">
    <property type="entry name" value="Lactamase_B"/>
    <property type="match status" value="1"/>
</dbReference>
<gene>
    <name evidence="2" type="ORF">KQI42_19140</name>
</gene>
<dbReference type="PANTHER" id="PTHR42951:SF4">
    <property type="entry name" value="ACYL-COENZYME A THIOESTERASE MBLAC2"/>
    <property type="match status" value="1"/>
</dbReference>
<accession>A0ABS6EB04</accession>
<dbReference type="PANTHER" id="PTHR42951">
    <property type="entry name" value="METALLO-BETA-LACTAMASE DOMAIN-CONTAINING"/>
    <property type="match status" value="1"/>
</dbReference>
<evidence type="ECO:0000313" key="3">
    <source>
        <dbReference type="Proteomes" id="UP000749471"/>
    </source>
</evidence>
<dbReference type="EMBL" id="JAHLPM010000025">
    <property type="protein sequence ID" value="MBU5440113.1"/>
    <property type="molecule type" value="Genomic_DNA"/>
</dbReference>
<dbReference type="InterPro" id="IPR050855">
    <property type="entry name" value="NDM-1-like"/>
</dbReference>
<keyword evidence="3" id="KW-1185">Reference proteome</keyword>
<organism evidence="2 3">
    <name type="scientific">Tissierella simiarum</name>
    <dbReference type="NCBI Taxonomy" id="2841534"/>
    <lineage>
        <taxon>Bacteria</taxon>
        <taxon>Bacillati</taxon>
        <taxon>Bacillota</taxon>
        <taxon>Tissierellia</taxon>
        <taxon>Tissierellales</taxon>
        <taxon>Tissierellaceae</taxon>
        <taxon>Tissierella</taxon>
    </lineage>
</organism>
<dbReference type="Proteomes" id="UP000749471">
    <property type="component" value="Unassembled WGS sequence"/>
</dbReference>
<dbReference type="InterPro" id="IPR001279">
    <property type="entry name" value="Metallo-B-lactamas"/>
</dbReference>